<name>A0ABS1MBY3_9NOCA</name>
<proteinExistence type="predicted"/>
<dbReference type="Pfam" id="PF15575">
    <property type="entry name" value="Imm49"/>
    <property type="match status" value="2"/>
</dbReference>
<keyword evidence="2" id="KW-1185">Reference proteome</keyword>
<evidence type="ECO:0000313" key="1">
    <source>
        <dbReference type="EMBL" id="MBL1078089.1"/>
    </source>
</evidence>
<gene>
    <name evidence="1" type="ORF">JK358_27155</name>
</gene>
<dbReference type="EMBL" id="JAERRJ010000010">
    <property type="protein sequence ID" value="MBL1078089.1"/>
    <property type="molecule type" value="Genomic_DNA"/>
</dbReference>
<dbReference type="RefSeq" id="WP_201952527.1">
    <property type="nucleotide sequence ID" value="NZ_JAERRJ010000010.1"/>
</dbReference>
<organism evidence="1 2">
    <name type="scientific">Nocardia acididurans</name>
    <dbReference type="NCBI Taxonomy" id="2802282"/>
    <lineage>
        <taxon>Bacteria</taxon>
        <taxon>Bacillati</taxon>
        <taxon>Actinomycetota</taxon>
        <taxon>Actinomycetes</taxon>
        <taxon>Mycobacteriales</taxon>
        <taxon>Nocardiaceae</taxon>
        <taxon>Nocardia</taxon>
    </lineage>
</organism>
<accession>A0ABS1MBY3</accession>
<comment type="caution">
    <text evidence="1">The sequence shown here is derived from an EMBL/GenBank/DDBJ whole genome shotgun (WGS) entry which is preliminary data.</text>
</comment>
<dbReference type="Proteomes" id="UP000602198">
    <property type="component" value="Unassembled WGS sequence"/>
</dbReference>
<sequence length="542" mass="59584">MRIDRHHVPEQTPSAAIEFVRTRYTEQARAAEAGGLSGVRWLAEVLLDYVGARTVEIDPAVEQRETWFALRSAVILQRDFVRGQAAGKHTDCYANAQYASHYFRFTKMDGPALTAAEWTAAWWPAVSVRFENVVEQLAQLCPADHAEGQALVALWSGRPVRAETLDGDTGAAVRAIASRDADGFDTALAAVLRRHREQSETRIRELPHTRYRVLGTDLIAWEAVGLAALAHRAGMPLGVESAYLPSRLVTGAGPLLPVADGRPITRPPFDADRAAQWLERFEASGEQQRSIEHAVALQESDRYRFNGIFRIASESCTAQAYRSVLDPRAEDPRTWSAFVLAAEAAAQAFRLVSFAPGTMVPITLAGRTGDVPALELAKSYAGTGNYLSAVALAWTARSESALEILAAVPDVRHSHDDDPDYQYALAVRALLRGEDPARFLKAATRPATGAHIDYAVYLDNPRVRLLERFVDDDHEGFDTALAEAVALYRDYHSVDKLIDGEDAQMNVDLLGLACLAADRGFPITVESDYLPRRLIDGAWLAR</sequence>
<reference evidence="1 2" key="1">
    <citation type="submission" date="2021-01" db="EMBL/GenBank/DDBJ databases">
        <title>WGS of actinomycetes isolated from Thailand.</title>
        <authorList>
            <person name="Thawai C."/>
        </authorList>
    </citation>
    <scope>NUCLEOTIDE SEQUENCE [LARGE SCALE GENOMIC DNA]</scope>
    <source>
        <strain evidence="1 2">LPG 2</strain>
    </source>
</reference>
<protein>
    <submittedName>
        <fullName evidence="1">Immunity 49 family protein</fullName>
    </submittedName>
</protein>
<dbReference type="InterPro" id="IPR029074">
    <property type="entry name" value="Imm49"/>
</dbReference>
<evidence type="ECO:0000313" key="2">
    <source>
        <dbReference type="Proteomes" id="UP000602198"/>
    </source>
</evidence>